<keyword evidence="2" id="KW-1185">Reference proteome</keyword>
<evidence type="ECO:0000313" key="1">
    <source>
        <dbReference type="Ensembl" id="ENSMMUP00000078118.1"/>
    </source>
</evidence>
<reference evidence="1" key="3">
    <citation type="submission" date="2025-08" db="UniProtKB">
        <authorList>
            <consortium name="Ensembl"/>
        </authorList>
    </citation>
    <scope>IDENTIFICATION</scope>
    <source>
        <strain evidence="1">17573</strain>
    </source>
</reference>
<dbReference type="GeneTree" id="ENSGT00940000161627"/>
<reference evidence="1" key="2">
    <citation type="submission" date="2019-01" db="EMBL/GenBank/DDBJ databases">
        <authorList>
            <person name="Graves T."/>
            <person name="Eichler E.E."/>
            <person name="Wilson R.K."/>
        </authorList>
    </citation>
    <scope>NUCLEOTIDE SEQUENCE [LARGE SCALE GENOMIC DNA]</scope>
    <source>
        <strain evidence="1">17573</strain>
    </source>
</reference>
<dbReference type="Proteomes" id="UP000006718">
    <property type="component" value="Chromosome 20"/>
</dbReference>
<dbReference type="VEuPathDB" id="HostDB:ENSMMUG00000049484"/>
<dbReference type="PANTHER" id="PTHR46254:SF6">
    <property type="entry name" value="HIGH MOBILITY GROUP AT-HOOK 2"/>
    <property type="match status" value="1"/>
</dbReference>
<dbReference type="Ensembl" id="ENSMMUT00000097778.1">
    <property type="protein sequence ID" value="ENSMMUP00000078118.1"/>
    <property type="gene ID" value="ENSMMUG00000049484.1"/>
</dbReference>
<dbReference type="PANTHER" id="PTHR46254">
    <property type="entry name" value="PROTEIN GVQW1-RELATED"/>
    <property type="match status" value="1"/>
</dbReference>
<sequence>MFVSFYNVRFLFTLYPRVKKQKPRDIPRSQFAAAASFFFFFLRYRISLCCPGWSAAGVQWRNLSSLQPLTSGFKQFSCLTLPSSWGYRPVLPCPANFCIFSGDGFSPCWPSWSQTPDLRWSACFSLPKCWNYRQGPPCPDPRSQFSLVLPVHSVVSTRAQATIQVSQSILQ</sequence>
<evidence type="ECO:0000313" key="2">
    <source>
        <dbReference type="Proteomes" id="UP000006718"/>
    </source>
</evidence>
<dbReference type="AlphaFoldDB" id="A0A5F8AL43"/>
<accession>A0A5F8AL43</accession>
<proteinExistence type="predicted"/>
<protein>
    <submittedName>
        <fullName evidence="1">Uncharacterized protein</fullName>
    </submittedName>
</protein>
<dbReference type="Bgee" id="ENSMMUG00000049484">
    <property type="expression patterns" value="Expressed in colon and 1 other cell type or tissue"/>
</dbReference>
<dbReference type="InParanoid" id="A0A5F8AL43"/>
<reference evidence="2" key="1">
    <citation type="journal article" date="2007" name="Science">
        <title>Evolutionary and biomedical insights from the rhesus macaque genome.</title>
        <authorList>
            <person name="Gibbs R.A."/>
            <person name="Rogers J."/>
            <person name="Katze M.G."/>
            <person name="Bumgarner R."/>
            <person name="Weinstock G.M."/>
            <person name="Mardis E.R."/>
            <person name="Remington K.A."/>
            <person name="Strausberg R.L."/>
            <person name="Venter J.C."/>
            <person name="Wilson R.K."/>
            <person name="Batzer M.A."/>
            <person name="Bustamante C.D."/>
            <person name="Eichler E.E."/>
            <person name="Hahn M.W."/>
            <person name="Hardison R.C."/>
            <person name="Makova K.D."/>
            <person name="Miller W."/>
            <person name="Milosavljevic A."/>
            <person name="Palermo R.E."/>
            <person name="Siepel A."/>
            <person name="Sikela J.M."/>
            <person name="Attaway T."/>
            <person name="Bell S."/>
            <person name="Bernard K.E."/>
            <person name="Buhay C.J."/>
            <person name="Chandrabose M.N."/>
            <person name="Dao M."/>
            <person name="Davis C."/>
            <person name="Delehaunty K.D."/>
            <person name="Ding Y."/>
            <person name="Dinh H.H."/>
            <person name="Dugan-Rocha S."/>
            <person name="Fulton L.A."/>
            <person name="Gabisi R.A."/>
            <person name="Garner T.T."/>
            <person name="Godfrey J."/>
            <person name="Hawes A.C."/>
            <person name="Hernandez J."/>
            <person name="Hines S."/>
            <person name="Holder M."/>
            <person name="Hume J."/>
            <person name="Jhangiani S.N."/>
            <person name="Joshi V."/>
            <person name="Khan Z.M."/>
            <person name="Kirkness E.F."/>
            <person name="Cree A."/>
            <person name="Fowler R.G."/>
            <person name="Lee S."/>
            <person name="Lewis L.R."/>
            <person name="Li Z."/>
            <person name="Liu Y.-S."/>
            <person name="Moore S.M."/>
            <person name="Muzny D."/>
            <person name="Nazareth L.V."/>
            <person name="Ngo D.N."/>
            <person name="Okwuonu G.O."/>
            <person name="Pai G."/>
            <person name="Parker D."/>
            <person name="Paul H.A."/>
            <person name="Pfannkoch C."/>
            <person name="Pohl C.S."/>
            <person name="Rogers Y.-H.C."/>
            <person name="Ruiz S.J."/>
            <person name="Sabo A."/>
            <person name="Santibanez J."/>
            <person name="Schneider B.W."/>
            <person name="Smith S.M."/>
            <person name="Sodergren E."/>
            <person name="Svatek A.F."/>
            <person name="Utterback T.R."/>
            <person name="Vattathil S."/>
            <person name="Warren W."/>
            <person name="White C.S."/>
            <person name="Chinwalla A.T."/>
            <person name="Feng Y."/>
            <person name="Halpern A.L."/>
            <person name="Hillier L.W."/>
            <person name="Huang X."/>
            <person name="Minx P."/>
            <person name="Nelson J.O."/>
            <person name="Pepin K.H."/>
            <person name="Qin X."/>
            <person name="Sutton G.G."/>
            <person name="Venter E."/>
            <person name="Walenz B.P."/>
            <person name="Wallis J.W."/>
            <person name="Worley K.C."/>
            <person name="Yang S.-P."/>
            <person name="Jones S.M."/>
            <person name="Marra M.A."/>
            <person name="Rocchi M."/>
            <person name="Schein J.E."/>
            <person name="Baertsch R."/>
            <person name="Clarke L."/>
            <person name="Csuros M."/>
            <person name="Glasscock J."/>
            <person name="Harris R.A."/>
            <person name="Havlak P."/>
            <person name="Jackson A.R."/>
            <person name="Jiang H."/>
            <person name="Liu Y."/>
            <person name="Messina D.N."/>
            <person name="Shen Y."/>
            <person name="Song H.X.-Z."/>
            <person name="Wylie T."/>
            <person name="Zhang L."/>
            <person name="Birney E."/>
            <person name="Han K."/>
            <person name="Konkel M.K."/>
            <person name="Lee J."/>
            <person name="Smit A.F.A."/>
            <person name="Ullmer B."/>
            <person name="Wang H."/>
            <person name="Xing J."/>
            <person name="Burhans R."/>
            <person name="Cheng Z."/>
            <person name="Karro J.E."/>
            <person name="Ma J."/>
            <person name="Raney B."/>
            <person name="She X."/>
            <person name="Cox M.J."/>
            <person name="Demuth J.P."/>
            <person name="Dumas L.J."/>
            <person name="Han S.-G."/>
            <person name="Hopkins J."/>
            <person name="Karimpour-Fard A."/>
            <person name="Kim Y.H."/>
            <person name="Pollack J.R."/>
            <person name="Vinar T."/>
            <person name="Addo-Quaye C."/>
            <person name="Degenhardt J."/>
            <person name="Denby A."/>
            <person name="Hubisz M.J."/>
            <person name="Indap A."/>
            <person name="Kosiol C."/>
            <person name="Lahn B.T."/>
            <person name="Lawson H.A."/>
            <person name="Marklein A."/>
            <person name="Nielsen R."/>
            <person name="Vallender E.J."/>
            <person name="Clark A.G."/>
            <person name="Ferguson B."/>
            <person name="Hernandez R.D."/>
            <person name="Hirani K."/>
            <person name="Kehrer-Sawatzki H."/>
            <person name="Kolb J."/>
            <person name="Patil S."/>
            <person name="Pu L.-L."/>
            <person name="Ren Y."/>
            <person name="Smith D.G."/>
            <person name="Wheeler D.A."/>
            <person name="Schenck I."/>
            <person name="Ball E.V."/>
            <person name="Chen R."/>
            <person name="Cooper D.N."/>
            <person name="Giardine B."/>
            <person name="Hsu F."/>
            <person name="Kent W.J."/>
            <person name="Lesk A."/>
            <person name="Nelson D.L."/>
            <person name="O'brien W.E."/>
            <person name="Pruefer K."/>
            <person name="Stenson P.D."/>
            <person name="Wallace J.C."/>
            <person name="Ke H."/>
            <person name="Liu X.-M."/>
            <person name="Wang P."/>
            <person name="Xiang A.P."/>
            <person name="Yang F."/>
            <person name="Barber G.P."/>
            <person name="Haussler D."/>
            <person name="Karolchik D."/>
            <person name="Kern A.D."/>
            <person name="Kuhn R.M."/>
            <person name="Smith K.E."/>
            <person name="Zwieg A.S."/>
        </authorList>
    </citation>
    <scope>NUCLEOTIDE SEQUENCE [LARGE SCALE GENOMIC DNA]</scope>
    <source>
        <strain evidence="2">17573</strain>
    </source>
</reference>
<name>A0A5F8AL43_MACMU</name>
<organism evidence="1 2">
    <name type="scientific">Macaca mulatta</name>
    <name type="common">Rhesus macaque</name>
    <dbReference type="NCBI Taxonomy" id="9544"/>
    <lineage>
        <taxon>Eukaryota</taxon>
        <taxon>Metazoa</taxon>
        <taxon>Chordata</taxon>
        <taxon>Craniata</taxon>
        <taxon>Vertebrata</taxon>
        <taxon>Euteleostomi</taxon>
        <taxon>Mammalia</taxon>
        <taxon>Eutheria</taxon>
        <taxon>Euarchontoglires</taxon>
        <taxon>Primates</taxon>
        <taxon>Haplorrhini</taxon>
        <taxon>Catarrhini</taxon>
        <taxon>Cercopithecidae</taxon>
        <taxon>Cercopithecinae</taxon>
        <taxon>Macaca</taxon>
    </lineage>
</organism>
<reference evidence="1" key="4">
    <citation type="submission" date="2025-09" db="UniProtKB">
        <authorList>
            <consortium name="Ensembl"/>
        </authorList>
    </citation>
    <scope>IDENTIFICATION</scope>
    <source>
        <strain evidence="1">17573</strain>
    </source>
</reference>